<protein>
    <submittedName>
        <fullName evidence="7">Uncharacterized protein</fullName>
    </submittedName>
</protein>
<dbReference type="GO" id="GO:0007218">
    <property type="term" value="P:neuropeptide signaling pathway"/>
    <property type="evidence" value="ECO:0007669"/>
    <property type="project" value="UniProtKB-KW"/>
</dbReference>
<feature type="compositionally biased region" description="Pro residues" evidence="6">
    <location>
        <begin position="143"/>
        <end position="152"/>
    </location>
</feature>
<dbReference type="GO" id="GO:0005576">
    <property type="term" value="C:extracellular region"/>
    <property type="evidence" value="ECO:0007669"/>
    <property type="project" value="UniProtKB-SubCell"/>
</dbReference>
<accession>A0A9P0IX51</accession>
<evidence type="ECO:0000313" key="7">
    <source>
        <dbReference type="EMBL" id="CAH1721090.1"/>
    </source>
</evidence>
<reference evidence="7" key="1">
    <citation type="submission" date="2022-02" db="EMBL/GenBank/DDBJ databases">
        <authorList>
            <person name="King R."/>
        </authorList>
    </citation>
    <scope>NUCLEOTIDE SEQUENCE</scope>
</reference>
<name>A0A9P0IX51_APHGO</name>
<evidence type="ECO:0000256" key="4">
    <source>
        <dbReference type="ARBA" id="ARBA00022815"/>
    </source>
</evidence>
<dbReference type="Pfam" id="PF01581">
    <property type="entry name" value="FARP"/>
    <property type="match status" value="2"/>
</dbReference>
<dbReference type="Proteomes" id="UP001154329">
    <property type="component" value="Chromosome 2"/>
</dbReference>
<comment type="subcellular location">
    <subcellularLocation>
        <location evidence="1">Secreted</location>
    </subcellularLocation>
</comment>
<dbReference type="OrthoDB" id="5813613at2759"/>
<reference evidence="7" key="2">
    <citation type="submission" date="2022-10" db="EMBL/GenBank/DDBJ databases">
        <authorList>
            <consortium name="ENA_rothamsted_submissions"/>
            <consortium name="culmorum"/>
            <person name="King R."/>
        </authorList>
    </citation>
    <scope>NUCLEOTIDE SEQUENCE</scope>
</reference>
<organism evidence="7 8">
    <name type="scientific">Aphis gossypii</name>
    <name type="common">Cotton aphid</name>
    <dbReference type="NCBI Taxonomy" id="80765"/>
    <lineage>
        <taxon>Eukaryota</taxon>
        <taxon>Metazoa</taxon>
        <taxon>Ecdysozoa</taxon>
        <taxon>Arthropoda</taxon>
        <taxon>Hexapoda</taxon>
        <taxon>Insecta</taxon>
        <taxon>Pterygota</taxon>
        <taxon>Neoptera</taxon>
        <taxon>Paraneoptera</taxon>
        <taxon>Hemiptera</taxon>
        <taxon>Sternorrhyncha</taxon>
        <taxon>Aphidomorpha</taxon>
        <taxon>Aphidoidea</taxon>
        <taxon>Aphididae</taxon>
        <taxon>Aphidini</taxon>
        <taxon>Aphis</taxon>
        <taxon>Aphis</taxon>
    </lineage>
</organism>
<dbReference type="EMBL" id="OU899035">
    <property type="protein sequence ID" value="CAH1721090.1"/>
    <property type="molecule type" value="Genomic_DNA"/>
</dbReference>
<comment type="similarity">
    <text evidence="2">Belongs to the FARP (FMRFamide related peptide) family.</text>
</comment>
<gene>
    <name evidence="7" type="ORF">APHIGO_LOCUS4250</name>
</gene>
<evidence type="ECO:0000256" key="5">
    <source>
        <dbReference type="ARBA" id="ARBA00023320"/>
    </source>
</evidence>
<dbReference type="AlphaFoldDB" id="A0A9P0IX51"/>
<keyword evidence="4" id="KW-0027">Amidation</keyword>
<keyword evidence="3" id="KW-0964">Secreted</keyword>
<sequence>MLLCLLPVTLTLAALVTDGVADAAAADKRFALRPVDPLTRRSAMEKNFMRFGRAFDCGWTAPSASAAAKRRDPSSAIGRRVDSNFIRFGRRDSNFIRFGRGEVYTPGDNKIPRRHYDVDVDGLEVRFGRSGGNIDRSPLGAALPPPPYDDRR</sequence>
<evidence type="ECO:0000256" key="3">
    <source>
        <dbReference type="ARBA" id="ARBA00022525"/>
    </source>
</evidence>
<dbReference type="InterPro" id="IPR002544">
    <property type="entry name" value="FMRFamid-related_peptide-like"/>
</dbReference>
<keyword evidence="5" id="KW-0527">Neuropeptide</keyword>
<evidence type="ECO:0000256" key="6">
    <source>
        <dbReference type="SAM" id="MobiDB-lite"/>
    </source>
</evidence>
<keyword evidence="8" id="KW-1185">Reference proteome</keyword>
<evidence type="ECO:0000256" key="1">
    <source>
        <dbReference type="ARBA" id="ARBA00004613"/>
    </source>
</evidence>
<evidence type="ECO:0000256" key="2">
    <source>
        <dbReference type="ARBA" id="ARBA00006356"/>
    </source>
</evidence>
<feature type="region of interest" description="Disordered" evidence="6">
    <location>
        <begin position="129"/>
        <end position="152"/>
    </location>
</feature>
<evidence type="ECO:0000313" key="8">
    <source>
        <dbReference type="Proteomes" id="UP001154329"/>
    </source>
</evidence>
<proteinExistence type="inferred from homology"/>